<gene>
    <name evidence="1" type="ORF">ACFQ07_16290</name>
</gene>
<dbReference type="EMBL" id="JBHTIR010002455">
    <property type="protein sequence ID" value="MFD0853799.1"/>
    <property type="molecule type" value="Genomic_DNA"/>
</dbReference>
<proteinExistence type="predicted"/>
<comment type="caution">
    <text evidence="1">The sequence shown here is derived from an EMBL/GenBank/DDBJ whole genome shotgun (WGS) entry which is preliminary data.</text>
</comment>
<reference evidence="2" key="1">
    <citation type="journal article" date="2019" name="Int. J. Syst. Evol. Microbiol.">
        <title>The Global Catalogue of Microorganisms (GCM) 10K type strain sequencing project: providing services to taxonomists for standard genome sequencing and annotation.</title>
        <authorList>
            <consortium name="The Broad Institute Genomics Platform"/>
            <consortium name="The Broad Institute Genome Sequencing Center for Infectious Disease"/>
            <person name="Wu L."/>
            <person name="Ma J."/>
        </authorList>
    </citation>
    <scope>NUCLEOTIDE SEQUENCE [LARGE SCALE GENOMIC DNA]</scope>
    <source>
        <strain evidence="2">JCM 31696</strain>
    </source>
</reference>
<evidence type="ECO:0000313" key="2">
    <source>
        <dbReference type="Proteomes" id="UP001597083"/>
    </source>
</evidence>
<dbReference type="Proteomes" id="UP001597083">
    <property type="component" value="Unassembled WGS sequence"/>
</dbReference>
<name>A0ABW3CGY8_9ACTN</name>
<sequence length="90" mass="9983">LRGRAGLPEPAQAAEHFVRDHSQILDIDGVTVESLTGTAPYEAVVRAGRNRYRVIFESAERADRCGAECEENHRTYFVRDITLLNAAALV</sequence>
<protein>
    <submittedName>
        <fullName evidence="1">Sucrase ferredoxin</fullName>
    </submittedName>
</protein>
<feature type="non-terminal residue" evidence="1">
    <location>
        <position position="1"/>
    </location>
</feature>
<keyword evidence="2" id="KW-1185">Reference proteome</keyword>
<evidence type="ECO:0000313" key="1">
    <source>
        <dbReference type="EMBL" id="MFD0853799.1"/>
    </source>
</evidence>
<accession>A0ABW3CGY8</accession>
<organism evidence="1 2">
    <name type="scientific">Actinomadura adrarensis</name>
    <dbReference type="NCBI Taxonomy" id="1819600"/>
    <lineage>
        <taxon>Bacteria</taxon>
        <taxon>Bacillati</taxon>
        <taxon>Actinomycetota</taxon>
        <taxon>Actinomycetes</taxon>
        <taxon>Streptosporangiales</taxon>
        <taxon>Thermomonosporaceae</taxon>
        <taxon>Actinomadura</taxon>
    </lineage>
</organism>